<dbReference type="EMBL" id="JAUDFV010000144">
    <property type="protein sequence ID" value="KAL2720900.1"/>
    <property type="molecule type" value="Genomic_DNA"/>
</dbReference>
<dbReference type="InterPro" id="IPR019734">
    <property type="entry name" value="TPR_rpt"/>
</dbReference>
<protein>
    <submittedName>
        <fullName evidence="2">Tetratricopeptide repeat protein 36</fullName>
    </submittedName>
</protein>
<comment type="caution">
    <text evidence="2">The sequence shown here is derived from an EMBL/GenBank/DDBJ whole genome shotgun (WGS) entry which is preliminary data.</text>
</comment>
<dbReference type="Proteomes" id="UP001607302">
    <property type="component" value="Unassembled WGS sequence"/>
</dbReference>
<keyword evidence="3" id="KW-1185">Reference proteome</keyword>
<evidence type="ECO:0000256" key="1">
    <source>
        <dbReference type="ARBA" id="ARBA00006995"/>
    </source>
</evidence>
<accession>A0ABD2AK18</accession>
<dbReference type="AlphaFoldDB" id="A0ABD2AK18"/>
<gene>
    <name evidence="2" type="ORF">V1478_009946</name>
</gene>
<dbReference type="InterPro" id="IPR038906">
    <property type="entry name" value="TTC36"/>
</dbReference>
<evidence type="ECO:0000313" key="3">
    <source>
        <dbReference type="Proteomes" id="UP001607302"/>
    </source>
</evidence>
<dbReference type="PANTHER" id="PTHR21405">
    <property type="entry name" value="CDNA SEQUENCE BC021608"/>
    <property type="match status" value="1"/>
</dbReference>
<evidence type="ECO:0000313" key="2">
    <source>
        <dbReference type="EMBL" id="KAL2720900.1"/>
    </source>
</evidence>
<comment type="similarity">
    <text evidence="1">Belongs to the TTC36 family.</text>
</comment>
<sequence length="182" mass="20408">MEQLSELDRAILNILFDPFQAHGSIDFSGNKDLETLHQDETDALPEDILNIVKQAISYAEFDNFDECFRLFEEALKKAPSSPSILNDRAQALRLAGRDNEALEDLHKAVKFSQGKGKAGIQALCQRGILYRYMKEDQKAKEDFTLAAEAGSSFAKLQLVSLNPYAAMCNAMLREITLKSTHH</sequence>
<dbReference type="InterPro" id="IPR011990">
    <property type="entry name" value="TPR-like_helical_dom_sf"/>
</dbReference>
<dbReference type="Gene3D" id="1.25.40.10">
    <property type="entry name" value="Tetratricopeptide repeat domain"/>
    <property type="match status" value="1"/>
</dbReference>
<reference evidence="2 3" key="1">
    <citation type="journal article" date="2024" name="Ann. Entomol. Soc. Am.">
        <title>Genomic analyses of the southern and eastern yellowjacket wasps (Hymenoptera: Vespidae) reveal evolutionary signatures of social life.</title>
        <authorList>
            <person name="Catto M.A."/>
            <person name="Caine P.B."/>
            <person name="Orr S.E."/>
            <person name="Hunt B.G."/>
            <person name="Goodisman M.A.D."/>
        </authorList>
    </citation>
    <scope>NUCLEOTIDE SEQUENCE [LARGE SCALE GENOMIC DNA]</scope>
    <source>
        <strain evidence="2">233</strain>
        <tissue evidence="2">Head and thorax</tissue>
    </source>
</reference>
<proteinExistence type="inferred from homology"/>
<dbReference type="SUPFAM" id="SSF48452">
    <property type="entry name" value="TPR-like"/>
    <property type="match status" value="1"/>
</dbReference>
<dbReference type="SMART" id="SM00028">
    <property type="entry name" value="TPR"/>
    <property type="match status" value="3"/>
</dbReference>
<name>A0ABD2AK18_VESSQ</name>
<organism evidence="2 3">
    <name type="scientific">Vespula squamosa</name>
    <name type="common">Southern yellow jacket</name>
    <name type="synonym">Wasp</name>
    <dbReference type="NCBI Taxonomy" id="30214"/>
    <lineage>
        <taxon>Eukaryota</taxon>
        <taxon>Metazoa</taxon>
        <taxon>Ecdysozoa</taxon>
        <taxon>Arthropoda</taxon>
        <taxon>Hexapoda</taxon>
        <taxon>Insecta</taxon>
        <taxon>Pterygota</taxon>
        <taxon>Neoptera</taxon>
        <taxon>Endopterygota</taxon>
        <taxon>Hymenoptera</taxon>
        <taxon>Apocrita</taxon>
        <taxon>Aculeata</taxon>
        <taxon>Vespoidea</taxon>
        <taxon>Vespidae</taxon>
        <taxon>Vespinae</taxon>
        <taxon>Vespula</taxon>
    </lineage>
</organism>
<dbReference type="PANTHER" id="PTHR21405:SF0">
    <property type="entry name" value="TETRATRICOPEPTIDE REPEAT PROTEIN 36"/>
    <property type="match status" value="1"/>
</dbReference>